<accession>A0A915J1G5</accession>
<reference evidence="2" key="1">
    <citation type="submission" date="2022-11" db="UniProtKB">
        <authorList>
            <consortium name="WormBaseParasite"/>
        </authorList>
    </citation>
    <scope>IDENTIFICATION</scope>
</reference>
<protein>
    <submittedName>
        <fullName evidence="2">Uncharacterized protein</fullName>
    </submittedName>
</protein>
<dbReference type="WBParaSite" id="nRc.2.0.1.t20240-RA">
    <property type="protein sequence ID" value="nRc.2.0.1.t20240-RA"/>
    <property type="gene ID" value="nRc.2.0.1.g20240"/>
</dbReference>
<evidence type="ECO:0000313" key="2">
    <source>
        <dbReference type="WBParaSite" id="nRc.2.0.1.t20240-RA"/>
    </source>
</evidence>
<dbReference type="AlphaFoldDB" id="A0A915J1G5"/>
<name>A0A915J1G5_ROMCU</name>
<dbReference type="Proteomes" id="UP000887565">
    <property type="component" value="Unplaced"/>
</dbReference>
<proteinExistence type="predicted"/>
<keyword evidence="1" id="KW-1185">Reference proteome</keyword>
<organism evidence="1 2">
    <name type="scientific">Romanomermis culicivorax</name>
    <name type="common">Nematode worm</name>
    <dbReference type="NCBI Taxonomy" id="13658"/>
    <lineage>
        <taxon>Eukaryota</taxon>
        <taxon>Metazoa</taxon>
        <taxon>Ecdysozoa</taxon>
        <taxon>Nematoda</taxon>
        <taxon>Enoplea</taxon>
        <taxon>Dorylaimia</taxon>
        <taxon>Mermithida</taxon>
        <taxon>Mermithoidea</taxon>
        <taxon>Mermithidae</taxon>
        <taxon>Romanomermis</taxon>
    </lineage>
</organism>
<evidence type="ECO:0000313" key="1">
    <source>
        <dbReference type="Proteomes" id="UP000887565"/>
    </source>
</evidence>
<sequence>MAKFGIWKNEPMCINNSRKENEISESEREKKKTKGPFAQILDKNRGHLTQNDEADRTKTRVCGCVKLSSGIIAVVVAAQFWPDGDCDGIILTTVAVTAVDGANRGAITFWNVVGGV</sequence>